<accession>A0A1V6LYY7</accession>
<dbReference type="PANTHER" id="PTHR35580">
    <property type="entry name" value="CELL SURFACE GLYCOPROTEIN (S-LAYER PROTEIN)-LIKE PROTEIN"/>
    <property type="match status" value="1"/>
</dbReference>
<name>A0A1V6LYY7_9BACT</name>
<dbReference type="SUPFAM" id="SSF49373">
    <property type="entry name" value="Invasin/intimin cell-adhesion fragments"/>
    <property type="match status" value="1"/>
</dbReference>
<dbReference type="EMBL" id="MJUW02000097">
    <property type="protein sequence ID" value="OQD45335.1"/>
    <property type="molecule type" value="Genomic_DNA"/>
</dbReference>
<dbReference type="AlphaFoldDB" id="A0A1V6LYY7"/>
<keyword evidence="4" id="KW-1185">Reference proteome</keyword>
<organism evidence="3 4">
    <name type="scientific">Candidatus Brocadia sapporoensis</name>
    <dbReference type="NCBI Taxonomy" id="392547"/>
    <lineage>
        <taxon>Bacteria</taxon>
        <taxon>Pseudomonadati</taxon>
        <taxon>Planctomycetota</taxon>
        <taxon>Candidatus Brocadiia</taxon>
        <taxon>Candidatus Brocadiales</taxon>
        <taxon>Candidatus Brocadiaceae</taxon>
        <taxon>Candidatus Brocadia</taxon>
    </lineage>
</organism>
<dbReference type="RefSeq" id="WP_070067495.1">
    <property type="nucleotide sequence ID" value="NZ_MJUW02000097.1"/>
</dbReference>
<dbReference type="InterPro" id="IPR010620">
    <property type="entry name" value="SBBP_repeat"/>
</dbReference>
<reference evidence="3 4" key="1">
    <citation type="journal article" date="2016" name="Genome Announc.">
        <title>Draft Genome Sequence of the Anaerobic Ammonium-Oxidizing Bacterium 'Candidatus Brocadia sp. 40'.</title>
        <authorList>
            <person name="Ali M."/>
            <person name="Haroon M.F."/>
            <person name="Narita Y."/>
            <person name="Zhang L."/>
            <person name="Rangel Shaw D."/>
            <person name="Okabe S."/>
            <person name="Saikaly P.E."/>
        </authorList>
    </citation>
    <scope>NUCLEOTIDE SEQUENCE [LARGE SCALE GENOMIC DNA]</scope>
    <source>
        <strain evidence="3 4">40</strain>
    </source>
</reference>
<gene>
    <name evidence="3" type="ORF">BIY37_09015</name>
</gene>
<protein>
    <recommendedName>
        <fullName evidence="2">DUF7948 domain-containing protein</fullName>
    </recommendedName>
</protein>
<dbReference type="Pfam" id="PF25778">
    <property type="entry name" value="DUF7948"/>
    <property type="match status" value="1"/>
</dbReference>
<dbReference type="InterPro" id="IPR008964">
    <property type="entry name" value="Invasin/intimin_cell_adhesion"/>
</dbReference>
<evidence type="ECO:0000313" key="3">
    <source>
        <dbReference type="EMBL" id="OQD45335.1"/>
    </source>
</evidence>
<dbReference type="Proteomes" id="UP000242219">
    <property type="component" value="Unassembled WGS sequence"/>
</dbReference>
<sequence length="895" mass="95846">MHSLLRDRCLIRYLVVCLSIILSSSLILVPCVYSSNTICNNGDIINTSVINRQDDDIFAPDGFSSEGQRSARVCAREGYSKFPLCFIKNEGQIDERVKYYEMGGGHRVFFAKDGVYLSLRQRNEANKKNVKKTTPADSLHEFIRLFPLGADRESEIAAEDLQKGVINYFVGGSEQWRSNIPTYGTVVYKGIYNGVDMRFYGNNRRLEYDVIVQPGASPSRVQLCYEGIDDLRLRKDGDLEIVLEEGSIVQKKPYIYQMIGGEKIEVQGEFRILKAGDGRRKPVGQGYYFAARPQQFIYGFKVASYDQRRPIVIDPTLEYSTYLGGSGEDYGYGIAVDGSGSAYVTGYTASSDFPKESAYQATLGGGIDAFVSKFDASGNLMYSTYLGGSDGDVGSGIAVDDSGFAYVNGVTTSNNFPTTPSAYQMALSGWQDAFVSKFDALGNLVYSTYLGGNGGEEGSGIAVDSSGSAYVTGFTSSNNFPTTPSAHQGVFGGGNDAFMSRFDSSGNLVYSTYLGGGDADKGNSIAVDSSGSAYVTGTTFSNNFPTTPYAYQTIFLGGYSDAFVARFNSSGNLTYSTYLGGTADEKGSGIAVDSSGSAYVTGFTFSYNFPTTPSAYQKTLSTYGYRDIFVARFNSWGNLVYSTYLGGNDNDWGSGIAVDSSGSAYVTGFTFSYNFPTTPSAYQKTISAGGLDAFVVRFDPSGDLTYSTYLGGSGGDWGVGVAMDDLESAYVTGYTASNDFPMKSAYQGVFGNGNYDAFVTKLSLLPPPVPTQTPSPTPEVSPTGEVTPTPQPTPLCEVAYVIALPRPLIIQKGNSATEKVTLICTNGDLAAGVEVTATVKPGGKKFANVSPPGATTDDKGQVTFTITATDKTGNAKIEFKSGSETSTVPVKVKKK</sequence>
<dbReference type="InterPro" id="IPR013783">
    <property type="entry name" value="Ig-like_fold"/>
</dbReference>
<dbReference type="InterPro" id="IPR011042">
    <property type="entry name" value="6-blade_b-propeller_TolB-like"/>
</dbReference>
<comment type="caution">
    <text evidence="3">The sequence shown here is derived from an EMBL/GenBank/DDBJ whole genome shotgun (WGS) entry which is preliminary data.</text>
</comment>
<evidence type="ECO:0000256" key="1">
    <source>
        <dbReference type="SAM" id="MobiDB-lite"/>
    </source>
</evidence>
<dbReference type="InterPro" id="IPR052918">
    <property type="entry name" value="Motility_Chemotaxis_Reg"/>
</dbReference>
<evidence type="ECO:0000259" key="2">
    <source>
        <dbReference type="Pfam" id="PF25778"/>
    </source>
</evidence>
<dbReference type="Gene3D" id="2.120.10.30">
    <property type="entry name" value="TolB, C-terminal domain"/>
    <property type="match status" value="1"/>
</dbReference>
<evidence type="ECO:0000313" key="4">
    <source>
        <dbReference type="Proteomes" id="UP000242219"/>
    </source>
</evidence>
<dbReference type="Pfam" id="PF06739">
    <property type="entry name" value="SBBP"/>
    <property type="match status" value="7"/>
</dbReference>
<dbReference type="SUPFAM" id="SSF101898">
    <property type="entry name" value="NHL repeat"/>
    <property type="match status" value="1"/>
</dbReference>
<proteinExistence type="predicted"/>
<feature type="region of interest" description="Disordered" evidence="1">
    <location>
        <begin position="768"/>
        <end position="791"/>
    </location>
</feature>
<dbReference type="Gene3D" id="2.60.40.10">
    <property type="entry name" value="Immunoglobulins"/>
    <property type="match status" value="1"/>
</dbReference>
<dbReference type="InterPro" id="IPR057708">
    <property type="entry name" value="DUF7948"/>
</dbReference>
<feature type="compositionally biased region" description="Pro residues" evidence="1">
    <location>
        <begin position="768"/>
        <end position="779"/>
    </location>
</feature>
<feature type="domain" description="DUF7948" evidence="2">
    <location>
        <begin position="86"/>
        <end position="316"/>
    </location>
</feature>
<dbReference type="PANTHER" id="PTHR35580:SF1">
    <property type="entry name" value="PHYTASE-LIKE DOMAIN-CONTAINING PROTEIN"/>
    <property type="match status" value="1"/>
</dbReference>